<keyword evidence="10" id="KW-1185">Reference proteome</keyword>
<dbReference type="Proteomes" id="UP001642484">
    <property type="component" value="Unassembled WGS sequence"/>
</dbReference>
<dbReference type="InterPro" id="IPR020615">
    <property type="entry name" value="Thiolase_acyl_enz_int_AS"/>
</dbReference>
<dbReference type="InterPro" id="IPR020613">
    <property type="entry name" value="Thiolase_CS"/>
</dbReference>
<dbReference type="Gene3D" id="3.40.47.10">
    <property type="match status" value="1"/>
</dbReference>
<comment type="caution">
    <text evidence="9">The sequence shown here is derived from an EMBL/GenBank/DDBJ whole genome shotgun (WGS) entry which is preliminary data.</text>
</comment>
<proteinExistence type="inferred from homology"/>
<dbReference type="SUPFAM" id="SSF53901">
    <property type="entry name" value="Thiolase-like"/>
    <property type="match status" value="2"/>
</dbReference>
<evidence type="ECO:0000256" key="4">
    <source>
        <dbReference type="ARBA" id="ARBA00022958"/>
    </source>
</evidence>
<keyword evidence="4" id="KW-0630">Potassium</keyword>
<dbReference type="EMBL" id="CAXAMN010027028">
    <property type="protein sequence ID" value="CAK9107795.1"/>
    <property type="molecule type" value="Genomic_DNA"/>
</dbReference>
<accession>A0ABP0S674</accession>
<evidence type="ECO:0000256" key="1">
    <source>
        <dbReference type="ARBA" id="ARBA00010982"/>
    </source>
</evidence>
<dbReference type="PANTHER" id="PTHR18919:SF156">
    <property type="entry name" value="ACETYL-COA ACETYLTRANSFERASE, MITOCHONDRIAL"/>
    <property type="match status" value="1"/>
</dbReference>
<comment type="similarity">
    <text evidence="1 6">Belongs to the thiolase-like superfamily. Thiolase family.</text>
</comment>
<gene>
    <name evidence="9" type="ORF">CCMP2556_LOCUS50275</name>
</gene>
<dbReference type="InterPro" id="IPR020616">
    <property type="entry name" value="Thiolase_N"/>
</dbReference>
<feature type="domain" description="Thiolase C-terminal" evidence="8">
    <location>
        <begin position="312"/>
        <end position="429"/>
    </location>
</feature>
<evidence type="ECO:0000313" key="9">
    <source>
        <dbReference type="EMBL" id="CAK9107795.1"/>
    </source>
</evidence>
<dbReference type="NCBIfam" id="TIGR01930">
    <property type="entry name" value="AcCoA-C-Actrans"/>
    <property type="match status" value="1"/>
</dbReference>
<dbReference type="Pfam" id="PF02803">
    <property type="entry name" value="Thiolase_C"/>
    <property type="match status" value="1"/>
</dbReference>
<keyword evidence="3" id="KW-0479">Metal-binding</keyword>
<evidence type="ECO:0000256" key="5">
    <source>
        <dbReference type="ARBA" id="ARBA00023315"/>
    </source>
</evidence>
<feature type="domain" description="Thiolase N-terminal" evidence="7">
    <location>
        <begin position="37"/>
        <end position="302"/>
    </location>
</feature>
<evidence type="ECO:0000256" key="6">
    <source>
        <dbReference type="RuleBase" id="RU003557"/>
    </source>
</evidence>
<organism evidence="9 10">
    <name type="scientific">Durusdinium trenchii</name>
    <dbReference type="NCBI Taxonomy" id="1381693"/>
    <lineage>
        <taxon>Eukaryota</taxon>
        <taxon>Sar</taxon>
        <taxon>Alveolata</taxon>
        <taxon>Dinophyceae</taxon>
        <taxon>Suessiales</taxon>
        <taxon>Symbiodiniaceae</taxon>
        <taxon>Durusdinium</taxon>
    </lineage>
</organism>
<dbReference type="PANTHER" id="PTHR18919">
    <property type="entry name" value="ACETYL-COA C-ACYLTRANSFERASE"/>
    <property type="match status" value="1"/>
</dbReference>
<evidence type="ECO:0000259" key="8">
    <source>
        <dbReference type="Pfam" id="PF02803"/>
    </source>
</evidence>
<dbReference type="Pfam" id="PF00108">
    <property type="entry name" value="Thiolase_N"/>
    <property type="match status" value="1"/>
</dbReference>
<name>A0ABP0S674_9DINO</name>
<dbReference type="PIRSF" id="PIRSF000429">
    <property type="entry name" value="Ac-CoA_Ac_transf"/>
    <property type="match status" value="1"/>
</dbReference>
<evidence type="ECO:0000259" key="7">
    <source>
        <dbReference type="Pfam" id="PF00108"/>
    </source>
</evidence>
<sequence>MLSPRSPHARGAAARAARETLGCCVGRRSIAGIPREVVVASAARTPIGAFCGALSLMPVHRLGAAALGAAVRRAGLEPHEVEMVLMGHAMTAGCGSHTARQAAHAAELPATVDCTGVNKGCASGLKAITLAAQAIAMGQVDVALCGGMESMSQVPYFLRHARRGGYHYGHGTLEDSALSDGLWDATSNCHLSSCVEHTVEELGLNRAAQDRYALESYAKAAKAWQQGAFDLEVAPVRVKNPAAERDAMEKRSIIMSVDEEYSRMKLDRMAQAPPIFQEDGTITAANASSLNDGAAALVLISEPRARDLGITGLARICAFADAAVEPRHVAKAPAAAIGRALSAARMNTVNFYEIHETFSAVALANMQLLDLDPSRVNVNGGAVALGHPIGASGARIVATLLSVLTQQDATTGCAAIGNVGGGATALVLDRR</sequence>
<dbReference type="CDD" id="cd00751">
    <property type="entry name" value="thiolase"/>
    <property type="match status" value="1"/>
</dbReference>
<reference evidence="9 10" key="1">
    <citation type="submission" date="2024-02" db="EMBL/GenBank/DDBJ databases">
        <authorList>
            <person name="Chen Y."/>
            <person name="Shah S."/>
            <person name="Dougan E. K."/>
            <person name="Thang M."/>
            <person name="Chan C."/>
        </authorList>
    </citation>
    <scope>NUCLEOTIDE SEQUENCE [LARGE SCALE GENOMIC DNA]</scope>
</reference>
<dbReference type="PROSITE" id="PS00098">
    <property type="entry name" value="THIOLASE_1"/>
    <property type="match status" value="1"/>
</dbReference>
<keyword evidence="2 6" id="KW-0808">Transferase</keyword>
<evidence type="ECO:0000313" key="10">
    <source>
        <dbReference type="Proteomes" id="UP001642484"/>
    </source>
</evidence>
<protein>
    <submittedName>
        <fullName evidence="9">Uncharacterized protein</fullName>
    </submittedName>
</protein>
<evidence type="ECO:0000256" key="2">
    <source>
        <dbReference type="ARBA" id="ARBA00022679"/>
    </source>
</evidence>
<keyword evidence="5 6" id="KW-0012">Acyltransferase</keyword>
<dbReference type="PROSITE" id="PS00737">
    <property type="entry name" value="THIOLASE_2"/>
    <property type="match status" value="1"/>
</dbReference>
<dbReference type="InterPro" id="IPR020617">
    <property type="entry name" value="Thiolase_C"/>
</dbReference>
<evidence type="ECO:0000256" key="3">
    <source>
        <dbReference type="ARBA" id="ARBA00022723"/>
    </source>
</evidence>
<dbReference type="InterPro" id="IPR016039">
    <property type="entry name" value="Thiolase-like"/>
</dbReference>
<dbReference type="InterPro" id="IPR002155">
    <property type="entry name" value="Thiolase"/>
</dbReference>